<dbReference type="PANTHER" id="PTHR43798">
    <property type="entry name" value="MONOACYLGLYCEROL LIPASE"/>
    <property type="match status" value="1"/>
</dbReference>
<dbReference type="STRING" id="28034.BFX07_12450"/>
<feature type="domain" description="AB hydrolase-1" evidence="1">
    <location>
        <begin position="21"/>
        <end position="120"/>
    </location>
</feature>
<organism evidence="2 3">
    <name type="scientific">Sulfobacillus thermosulfidooxidans (strain DSM 9293 / VKM B-1269 / AT-1)</name>
    <dbReference type="NCBI Taxonomy" id="929705"/>
    <lineage>
        <taxon>Bacteria</taxon>
        <taxon>Bacillati</taxon>
        <taxon>Bacillota</taxon>
        <taxon>Clostridia</taxon>
        <taxon>Eubacteriales</taxon>
        <taxon>Clostridiales Family XVII. Incertae Sedis</taxon>
        <taxon>Sulfobacillus</taxon>
    </lineage>
</organism>
<dbReference type="RefSeq" id="WP_020373740.1">
    <property type="nucleotide sequence ID" value="NZ_FWWY01000001.1"/>
</dbReference>
<reference evidence="3" key="1">
    <citation type="submission" date="2017-04" db="EMBL/GenBank/DDBJ databases">
        <authorList>
            <person name="Varghese N."/>
            <person name="Submissions S."/>
        </authorList>
    </citation>
    <scope>NUCLEOTIDE SEQUENCE [LARGE SCALE GENOMIC DNA]</scope>
    <source>
        <strain evidence="3">DSM 9293</strain>
    </source>
</reference>
<protein>
    <submittedName>
        <fullName evidence="2">Pimeloyl-ACP methyl ester carboxylesterase</fullName>
    </submittedName>
</protein>
<keyword evidence="3" id="KW-1185">Reference proteome</keyword>
<dbReference type="InterPro" id="IPR050266">
    <property type="entry name" value="AB_hydrolase_sf"/>
</dbReference>
<name>A0A1W1WIT6_SULTA</name>
<accession>A0A1W1WIT6</accession>
<dbReference type="PRINTS" id="PR00111">
    <property type="entry name" value="ABHYDROLASE"/>
</dbReference>
<dbReference type="InterPro" id="IPR029058">
    <property type="entry name" value="AB_hydrolase_fold"/>
</dbReference>
<dbReference type="EMBL" id="FWWY01000001">
    <property type="protein sequence ID" value="SMC05950.1"/>
    <property type="molecule type" value="Genomic_DNA"/>
</dbReference>
<dbReference type="Pfam" id="PF00561">
    <property type="entry name" value="Abhydrolase_1"/>
    <property type="match status" value="1"/>
</dbReference>
<evidence type="ECO:0000313" key="2">
    <source>
        <dbReference type="EMBL" id="SMC05950.1"/>
    </source>
</evidence>
<dbReference type="InterPro" id="IPR000073">
    <property type="entry name" value="AB_hydrolase_1"/>
</dbReference>
<sequence length="258" mass="28422">MRIETPQGAIMVDVYGQSDQVLLLLHGLGSARTTFAGIVPFMPKWQLIMPDLLGFGESAKPPAFSYSLLDYAKNLVELMEQMDLSRVSVVGHSMGGDIALALAVVAPERIDRLIIAEANLLPSRGLKRSSISARADGLPEPEYIQHFHEFFQDLFGQDTASQSLRHYVQTLRQASPMAMYRASQALLDLKEFDVEKTFIQQAIGTLIGERSRGSRQVQQALSSPVPIRLIANAGHDMFVENPKGCALAIQSLMAIARR</sequence>
<dbReference type="AlphaFoldDB" id="A0A1W1WIT6"/>
<dbReference type="GO" id="GO:0047372">
    <property type="term" value="F:monoacylglycerol lipase activity"/>
    <property type="evidence" value="ECO:0007669"/>
    <property type="project" value="TreeGrafter"/>
</dbReference>
<dbReference type="PANTHER" id="PTHR43798:SF5">
    <property type="entry name" value="MONOACYLGLYCEROL LIPASE ABHD6"/>
    <property type="match status" value="1"/>
</dbReference>
<dbReference type="Proteomes" id="UP000192660">
    <property type="component" value="Unassembled WGS sequence"/>
</dbReference>
<dbReference type="GO" id="GO:0016020">
    <property type="term" value="C:membrane"/>
    <property type="evidence" value="ECO:0007669"/>
    <property type="project" value="TreeGrafter"/>
</dbReference>
<evidence type="ECO:0000259" key="1">
    <source>
        <dbReference type="Pfam" id="PF00561"/>
    </source>
</evidence>
<evidence type="ECO:0000313" key="3">
    <source>
        <dbReference type="Proteomes" id="UP000192660"/>
    </source>
</evidence>
<dbReference type="Gene3D" id="3.40.50.1820">
    <property type="entry name" value="alpha/beta hydrolase"/>
    <property type="match status" value="1"/>
</dbReference>
<dbReference type="OrthoDB" id="9773293at2"/>
<dbReference type="SUPFAM" id="SSF53474">
    <property type="entry name" value="alpha/beta-Hydrolases"/>
    <property type="match status" value="1"/>
</dbReference>
<proteinExistence type="predicted"/>
<gene>
    <name evidence="2" type="ORF">SAMN00768000_2552</name>
</gene>
<dbReference type="GO" id="GO:0046464">
    <property type="term" value="P:acylglycerol catabolic process"/>
    <property type="evidence" value="ECO:0007669"/>
    <property type="project" value="TreeGrafter"/>
</dbReference>